<protein>
    <submittedName>
        <fullName evidence="1">Putative Zn-dependent protease with MMP-like domain</fullName>
    </submittedName>
</protein>
<dbReference type="InterPro" id="IPR010428">
    <property type="entry name" value="Zincin_1"/>
</dbReference>
<dbReference type="Gene3D" id="3.30.2010.20">
    <property type="match status" value="1"/>
</dbReference>
<dbReference type="SUPFAM" id="SSF55486">
    <property type="entry name" value="Metalloproteases ('zincins'), catalytic domain"/>
    <property type="match status" value="1"/>
</dbReference>
<gene>
    <name evidence="1" type="ORF">BKA19_3766</name>
</gene>
<dbReference type="RefSeq" id="WP_104527102.1">
    <property type="nucleotide sequence ID" value="NZ_POQT01000003.1"/>
</dbReference>
<dbReference type="GO" id="GO:0008233">
    <property type="term" value="F:peptidase activity"/>
    <property type="evidence" value="ECO:0007669"/>
    <property type="project" value="UniProtKB-KW"/>
</dbReference>
<dbReference type="EMBL" id="SHKV01000001">
    <property type="protein sequence ID" value="RZU34017.1"/>
    <property type="molecule type" value="Genomic_DNA"/>
</dbReference>
<comment type="caution">
    <text evidence="1">The sequence shown here is derived from an EMBL/GenBank/DDBJ whole genome shotgun (WGS) entry which is preliminary data.</text>
</comment>
<dbReference type="OrthoDB" id="9806895at2"/>
<dbReference type="Proteomes" id="UP000292507">
    <property type="component" value="Unassembled WGS sequence"/>
</dbReference>
<sequence>MPAFEALVADALDEVPAELMALLDNVVVLVEDRHPDEPELLGLYEGYALTERGWDYGGALPDRIMIYREAICDICETEDEVVEEVTITVVHEIAHHFGIEEDRLHELGWG</sequence>
<keyword evidence="1" id="KW-0645">Protease</keyword>
<dbReference type="CDD" id="cd12952">
    <property type="entry name" value="MMP_ACEL2062"/>
    <property type="match status" value="1"/>
</dbReference>
<dbReference type="InterPro" id="IPR038555">
    <property type="entry name" value="Zincin_1_sf"/>
</dbReference>
<organism evidence="1 2">
    <name type="scientific">Blastococcus saxobsidens</name>
    <dbReference type="NCBI Taxonomy" id="138336"/>
    <lineage>
        <taxon>Bacteria</taxon>
        <taxon>Bacillati</taxon>
        <taxon>Actinomycetota</taxon>
        <taxon>Actinomycetes</taxon>
        <taxon>Geodermatophilales</taxon>
        <taxon>Geodermatophilaceae</taxon>
        <taxon>Blastococcus</taxon>
    </lineage>
</organism>
<dbReference type="AlphaFoldDB" id="A0A4Q7YA22"/>
<keyword evidence="1" id="KW-0378">Hydrolase</keyword>
<dbReference type="GO" id="GO:0006508">
    <property type="term" value="P:proteolysis"/>
    <property type="evidence" value="ECO:0007669"/>
    <property type="project" value="UniProtKB-KW"/>
</dbReference>
<dbReference type="Pfam" id="PF06262">
    <property type="entry name" value="Zincin_1"/>
    <property type="match status" value="1"/>
</dbReference>
<keyword evidence="2" id="KW-1185">Reference proteome</keyword>
<proteinExistence type="predicted"/>
<accession>A0A4Q7YA22</accession>
<reference evidence="1 2" key="1">
    <citation type="submission" date="2019-02" db="EMBL/GenBank/DDBJ databases">
        <title>Sequencing the genomes of 1000 actinobacteria strains.</title>
        <authorList>
            <person name="Klenk H.-P."/>
        </authorList>
    </citation>
    <scope>NUCLEOTIDE SEQUENCE [LARGE SCALE GENOMIC DNA]</scope>
    <source>
        <strain evidence="1 2">DSM 44509</strain>
    </source>
</reference>
<evidence type="ECO:0000313" key="2">
    <source>
        <dbReference type="Proteomes" id="UP000292507"/>
    </source>
</evidence>
<evidence type="ECO:0000313" key="1">
    <source>
        <dbReference type="EMBL" id="RZU34017.1"/>
    </source>
</evidence>
<name>A0A4Q7YA22_9ACTN</name>